<protein>
    <submittedName>
        <fullName evidence="2">Putative secreted protein</fullName>
    </submittedName>
</protein>
<organism evidence="2">
    <name type="scientific">Anopheles darlingi</name>
    <name type="common">Mosquito</name>
    <dbReference type="NCBI Taxonomy" id="43151"/>
    <lineage>
        <taxon>Eukaryota</taxon>
        <taxon>Metazoa</taxon>
        <taxon>Ecdysozoa</taxon>
        <taxon>Arthropoda</taxon>
        <taxon>Hexapoda</taxon>
        <taxon>Insecta</taxon>
        <taxon>Pterygota</taxon>
        <taxon>Neoptera</taxon>
        <taxon>Endopterygota</taxon>
        <taxon>Diptera</taxon>
        <taxon>Nematocera</taxon>
        <taxon>Culicoidea</taxon>
        <taxon>Culicidae</taxon>
        <taxon>Anophelinae</taxon>
        <taxon>Anopheles</taxon>
    </lineage>
</organism>
<accession>A0A2M4DHC1</accession>
<dbReference type="EMBL" id="GGFL01012782">
    <property type="protein sequence ID" value="MBW76960.1"/>
    <property type="molecule type" value="Transcribed_RNA"/>
</dbReference>
<evidence type="ECO:0000256" key="1">
    <source>
        <dbReference type="SAM" id="Phobius"/>
    </source>
</evidence>
<keyword evidence="1" id="KW-1133">Transmembrane helix</keyword>
<name>A0A2M4DHC1_ANODA</name>
<keyword evidence="1" id="KW-0812">Transmembrane</keyword>
<evidence type="ECO:0000313" key="2">
    <source>
        <dbReference type="EMBL" id="MBW76960.1"/>
    </source>
</evidence>
<dbReference type="AlphaFoldDB" id="A0A2M4DHC1"/>
<proteinExistence type="predicted"/>
<reference evidence="2" key="1">
    <citation type="submission" date="2018-01" db="EMBL/GenBank/DDBJ databases">
        <title>An insight into the sialome of Amazonian anophelines.</title>
        <authorList>
            <person name="Ribeiro J.M."/>
            <person name="Scarpassa V."/>
            <person name="Calvo E."/>
        </authorList>
    </citation>
    <scope>NUCLEOTIDE SEQUENCE</scope>
</reference>
<sequence length="90" mass="10299">MLSPGFLSECRVVVVVLVLSWHLCRAWYLAMYFLMNSRAFVFTDSVTSSTCTVLSQCFSSFSITKCVNFRARCLKSSVFVMRPIGQFSFR</sequence>
<feature type="transmembrane region" description="Helical" evidence="1">
    <location>
        <begin position="12"/>
        <end position="34"/>
    </location>
</feature>
<keyword evidence="1" id="KW-0472">Membrane</keyword>